<keyword evidence="2" id="KW-1185">Reference proteome</keyword>
<accession>A0ACC3AT30</accession>
<sequence length="175" mass="19894">MPPKARPNASDRKPPQVSQGLYEYEQIELMEAYKGNKTAAKDAKDKRAVAAPSAAASSTAKKRSAEEAALVAEGRAELWEELRDKGVSLPDMEEDTVLPDDSPVLTKGQQVRKMELLADLDCCKKRQKEIRVAKRTNAEEILLREMERERLQEMMKEEKKVFDEIVHKLKNMHLC</sequence>
<evidence type="ECO:0000313" key="1">
    <source>
        <dbReference type="EMBL" id="KAK1140908.1"/>
    </source>
</evidence>
<protein>
    <submittedName>
        <fullName evidence="1">Uncharacterized protein</fullName>
    </submittedName>
</protein>
<evidence type="ECO:0000313" key="2">
    <source>
        <dbReference type="Proteomes" id="UP001177260"/>
    </source>
</evidence>
<dbReference type="Proteomes" id="UP001177260">
    <property type="component" value="Unassembled WGS sequence"/>
</dbReference>
<dbReference type="EMBL" id="JAOPJF010000073">
    <property type="protein sequence ID" value="KAK1140908.1"/>
    <property type="molecule type" value="Genomic_DNA"/>
</dbReference>
<gene>
    <name evidence="1" type="ORF">N8T08_009781</name>
</gene>
<proteinExistence type="predicted"/>
<name>A0ACC3AT30_9EURO</name>
<organism evidence="1 2">
    <name type="scientific">Aspergillus melleus</name>
    <dbReference type="NCBI Taxonomy" id="138277"/>
    <lineage>
        <taxon>Eukaryota</taxon>
        <taxon>Fungi</taxon>
        <taxon>Dikarya</taxon>
        <taxon>Ascomycota</taxon>
        <taxon>Pezizomycotina</taxon>
        <taxon>Eurotiomycetes</taxon>
        <taxon>Eurotiomycetidae</taxon>
        <taxon>Eurotiales</taxon>
        <taxon>Aspergillaceae</taxon>
        <taxon>Aspergillus</taxon>
        <taxon>Aspergillus subgen. Circumdati</taxon>
    </lineage>
</organism>
<reference evidence="1 2" key="1">
    <citation type="journal article" date="2023" name="ACS Omega">
        <title>Identification of the Neoaspergillic Acid Biosynthesis Gene Cluster by Establishing an In Vitro CRISPR-Ribonucleoprotein Genetic System in Aspergillus melleus.</title>
        <authorList>
            <person name="Yuan B."/>
            <person name="Grau M.F."/>
            <person name="Murata R.M."/>
            <person name="Torok T."/>
            <person name="Venkateswaran K."/>
            <person name="Stajich J.E."/>
            <person name="Wang C.C.C."/>
        </authorList>
    </citation>
    <scope>NUCLEOTIDE SEQUENCE [LARGE SCALE GENOMIC DNA]</scope>
    <source>
        <strain evidence="1 2">IMV 1140</strain>
    </source>
</reference>
<comment type="caution">
    <text evidence="1">The sequence shown here is derived from an EMBL/GenBank/DDBJ whole genome shotgun (WGS) entry which is preliminary data.</text>
</comment>